<evidence type="ECO:0000256" key="1">
    <source>
        <dbReference type="SAM" id="MobiDB-lite"/>
    </source>
</evidence>
<gene>
    <name evidence="2" type="ORF">A33O_09269</name>
</gene>
<accession>I5C028</accession>
<dbReference type="AlphaFoldDB" id="I5C028"/>
<dbReference type="Proteomes" id="UP000004622">
    <property type="component" value="Unassembled WGS sequence"/>
</dbReference>
<organism evidence="2 3">
    <name type="scientific">Nitratireductor aquibiodomus RA22</name>
    <dbReference type="NCBI Taxonomy" id="1189611"/>
    <lineage>
        <taxon>Bacteria</taxon>
        <taxon>Pseudomonadati</taxon>
        <taxon>Pseudomonadota</taxon>
        <taxon>Alphaproteobacteria</taxon>
        <taxon>Hyphomicrobiales</taxon>
        <taxon>Phyllobacteriaceae</taxon>
        <taxon>Nitratireductor</taxon>
    </lineage>
</organism>
<reference evidence="2 3" key="1">
    <citation type="journal article" date="2012" name="J. Bacteriol.">
        <title>Genome Sequence of Nitratireductor aquibiodomus Strain RA22.</title>
        <authorList>
            <person name="Singh A."/>
            <person name="Jangir P.K."/>
            <person name="Kumari C."/>
            <person name="Sharma R."/>
        </authorList>
    </citation>
    <scope>NUCLEOTIDE SEQUENCE [LARGE SCALE GENOMIC DNA]</scope>
    <source>
        <strain evidence="2 3">RA22</strain>
    </source>
</reference>
<feature type="compositionally biased region" description="Basic and acidic residues" evidence="1">
    <location>
        <begin position="85"/>
        <end position="111"/>
    </location>
</feature>
<sequence>MFIGLHRLSQSGGRRGIRDRQHEVFVERPVSIIAFEGHAQQNIAPLQMQVPVCLYSYRNLFRIGVERVETRQFVERAGIARNTGGKRERTGSADDGPGDKFLEKHPYYPFH</sequence>
<evidence type="ECO:0000313" key="2">
    <source>
        <dbReference type="EMBL" id="EIM75180.1"/>
    </source>
</evidence>
<protein>
    <submittedName>
        <fullName evidence="2">Uncharacterized protein</fullName>
    </submittedName>
</protein>
<proteinExistence type="predicted"/>
<evidence type="ECO:0000313" key="3">
    <source>
        <dbReference type="Proteomes" id="UP000004622"/>
    </source>
</evidence>
<feature type="region of interest" description="Disordered" evidence="1">
    <location>
        <begin position="78"/>
        <end position="111"/>
    </location>
</feature>
<comment type="caution">
    <text evidence="2">The sequence shown here is derived from an EMBL/GenBank/DDBJ whole genome shotgun (WGS) entry which is preliminary data.</text>
</comment>
<dbReference type="EMBL" id="AJXZ01000021">
    <property type="protein sequence ID" value="EIM75180.1"/>
    <property type="molecule type" value="Genomic_DNA"/>
</dbReference>
<name>I5C028_9HYPH</name>